<protein>
    <submittedName>
        <fullName evidence="1">Uncharacterized protein</fullName>
    </submittedName>
</protein>
<dbReference type="HOGENOM" id="CLU_759346_0_0_1"/>
<proteinExistence type="predicted"/>
<dbReference type="InParanoid" id="T1HPQ5"/>
<dbReference type="EMBL" id="ACPB03008280">
    <property type="status" value="NOT_ANNOTATED_CDS"/>
    <property type="molecule type" value="Genomic_DNA"/>
</dbReference>
<reference evidence="1" key="1">
    <citation type="submission" date="2015-05" db="UniProtKB">
        <authorList>
            <consortium name="EnsemblMetazoa"/>
        </authorList>
    </citation>
    <scope>IDENTIFICATION</scope>
</reference>
<dbReference type="Proteomes" id="UP000015103">
    <property type="component" value="Unassembled WGS sequence"/>
</dbReference>
<sequence>MEATNYDNYQNENVNAVRQRVRSHQQLNNLRASNEKIMEMHEDFQREKLRLLPCQIYLHEQLEGFPTPKQTLVFHFKQLFDISVQGVVVDGKITNLEYIGLPDTFGKYLLLTPSFIQCIPDKVISCSRQNKFNGTAILNSRDWNFQTLALLGLDDVVHIINDHKYVACDPPKMEPPSTFCGTVKDVAADALSFFSPKDANIDKQKPKKVPVELPQMTVPHVSMEYDQHCRNAVVIRYNNGEEYSLIFHFNGDDAFRTVRGVWDENTLKPLVVKQRPAETSGTYFEIGTVEISPVKVRELVLDNPLNGAKINSGFSEIDWVKQICSKIGLLASWNSGRPWQYVRPPQYTVAPDKTVFTLPCKFPSS</sequence>
<evidence type="ECO:0000313" key="1">
    <source>
        <dbReference type="EnsemblMetazoa" id="RPRC006029-PA"/>
    </source>
</evidence>
<dbReference type="VEuPathDB" id="VectorBase:RPRC006029"/>
<accession>T1HPQ5</accession>
<keyword evidence="2" id="KW-1185">Reference proteome</keyword>
<organism evidence="1 2">
    <name type="scientific">Rhodnius prolixus</name>
    <name type="common">Triatomid bug</name>
    <dbReference type="NCBI Taxonomy" id="13249"/>
    <lineage>
        <taxon>Eukaryota</taxon>
        <taxon>Metazoa</taxon>
        <taxon>Ecdysozoa</taxon>
        <taxon>Arthropoda</taxon>
        <taxon>Hexapoda</taxon>
        <taxon>Insecta</taxon>
        <taxon>Pterygota</taxon>
        <taxon>Neoptera</taxon>
        <taxon>Paraneoptera</taxon>
        <taxon>Hemiptera</taxon>
        <taxon>Heteroptera</taxon>
        <taxon>Panheteroptera</taxon>
        <taxon>Cimicomorpha</taxon>
        <taxon>Reduviidae</taxon>
        <taxon>Triatominae</taxon>
        <taxon>Rhodnius</taxon>
    </lineage>
</organism>
<dbReference type="AlphaFoldDB" id="T1HPQ5"/>
<evidence type="ECO:0000313" key="2">
    <source>
        <dbReference type="Proteomes" id="UP000015103"/>
    </source>
</evidence>
<dbReference type="EnsemblMetazoa" id="RPRC006029-RA">
    <property type="protein sequence ID" value="RPRC006029-PA"/>
    <property type="gene ID" value="RPRC006029"/>
</dbReference>
<name>T1HPQ5_RHOPR</name>